<dbReference type="Proteomes" id="UP000292957">
    <property type="component" value="Unassembled WGS sequence"/>
</dbReference>
<dbReference type="EMBL" id="ML143454">
    <property type="protein sequence ID" value="TBU25889.1"/>
    <property type="molecule type" value="Genomic_DNA"/>
</dbReference>
<organism evidence="2">
    <name type="scientific">Dichomitus squalens</name>
    <dbReference type="NCBI Taxonomy" id="114155"/>
    <lineage>
        <taxon>Eukaryota</taxon>
        <taxon>Fungi</taxon>
        <taxon>Dikarya</taxon>
        <taxon>Basidiomycota</taxon>
        <taxon>Agaricomycotina</taxon>
        <taxon>Agaricomycetes</taxon>
        <taxon>Polyporales</taxon>
        <taxon>Polyporaceae</taxon>
        <taxon>Dichomitus</taxon>
    </lineage>
</organism>
<evidence type="ECO:0000256" key="1">
    <source>
        <dbReference type="SAM" id="MobiDB-lite"/>
    </source>
</evidence>
<feature type="compositionally biased region" description="Basic residues" evidence="1">
    <location>
        <begin position="52"/>
        <end position="69"/>
    </location>
</feature>
<reference evidence="2" key="1">
    <citation type="submission" date="2019-01" db="EMBL/GenBank/DDBJ databases">
        <title>Draft genome sequences of three monokaryotic isolates of the white-rot basidiomycete fungus Dichomitus squalens.</title>
        <authorList>
            <consortium name="DOE Joint Genome Institute"/>
            <person name="Lopez S.C."/>
            <person name="Andreopoulos B."/>
            <person name="Pangilinan J."/>
            <person name="Lipzen A."/>
            <person name="Riley R."/>
            <person name="Ahrendt S."/>
            <person name="Ng V."/>
            <person name="Barry K."/>
            <person name="Daum C."/>
            <person name="Grigoriev I.V."/>
            <person name="Hilden K.S."/>
            <person name="Makela M.R."/>
            <person name="de Vries R.P."/>
        </authorList>
    </citation>
    <scope>NUCLEOTIDE SEQUENCE [LARGE SCALE GENOMIC DNA]</scope>
    <source>
        <strain evidence="2">OM18370.1</strain>
    </source>
</reference>
<feature type="compositionally biased region" description="Acidic residues" evidence="1">
    <location>
        <begin position="369"/>
        <end position="417"/>
    </location>
</feature>
<evidence type="ECO:0000313" key="2">
    <source>
        <dbReference type="EMBL" id="TBU25889.1"/>
    </source>
</evidence>
<gene>
    <name evidence="2" type="ORF">BD311DRAFT_740957</name>
</gene>
<feature type="region of interest" description="Disordered" evidence="1">
    <location>
        <begin position="314"/>
        <end position="333"/>
    </location>
</feature>
<dbReference type="OrthoDB" id="3267098at2759"/>
<proteinExistence type="predicted"/>
<sequence>MSTQVGEFEHRRVKQFYRRTNKNRTFGRQIALEVRRAKIINKIGQSQANMPARKRGKQKARRGRGQRLHLRFDESQPLPPTQPDQHYHVSNDKRYPIKLDDFLFDNEGDPACEGGEALSPEYIPTLDDISSIRIERDRLYQHKVVRINYTTYDMRRDQDSINPRTHPDIMMLAPEGALHPYLYARVIGVFHVEAYRTGESLDGADDTDAQTIHVLWVRWFDLDPRAPGGFKARRLPRLKWAALDDDAFGFISPDQVLRAAHLMPAFAHGQSDAALPGYSVARREEEEDTDWNYHYVGIFADRDMFMRHYGGAVGHQRGRSGKPDPAPVTPEPLTQLAGDCYEEDVDEELVTNIGERIYEARGGVLQSDDNSEDWENEEDDNDNDNDSGGEQGESGDSEDDGALGPEDGESPMDEDELELSRIGFAAM</sequence>
<feature type="region of interest" description="Disordered" evidence="1">
    <location>
        <begin position="361"/>
        <end position="427"/>
    </location>
</feature>
<dbReference type="AlphaFoldDB" id="A0A4Q9MF41"/>
<name>A0A4Q9MF41_9APHY</name>
<feature type="region of interest" description="Disordered" evidence="1">
    <location>
        <begin position="46"/>
        <end position="89"/>
    </location>
</feature>
<accession>A0A4Q9MF41</accession>
<protein>
    <submittedName>
        <fullName evidence="2">Uncharacterized protein</fullName>
    </submittedName>
</protein>